<protein>
    <submittedName>
        <fullName evidence="1">Uncharacterized protein</fullName>
    </submittedName>
</protein>
<dbReference type="EMBL" id="JJMN01000021">
    <property type="protein sequence ID" value="KDO15131.1"/>
    <property type="molecule type" value="Genomic_DNA"/>
</dbReference>
<dbReference type="Proteomes" id="UP000027331">
    <property type="component" value="Unassembled WGS sequence"/>
</dbReference>
<name>A0ABR4S111_VIBMT</name>
<reference evidence="1 2" key="1">
    <citation type="submission" date="2014-04" db="EMBL/GenBank/DDBJ databases">
        <title>Vibrio metecus sp. nov., a close relative of Vibrio cholerae isolated from coastal brackish ponds and clinical specimens.</title>
        <authorList>
            <person name="Kirchberger P.C."/>
            <person name="Turnsek M."/>
            <person name="Hunt D.E."/>
            <person name="Haley B.J."/>
            <person name="Colwell R."/>
            <person name="Polz M.F."/>
            <person name="Tarr C.L."/>
            <person name="Boucher Y."/>
        </authorList>
    </citation>
    <scope>NUCLEOTIDE SEQUENCE [LARGE SCALE GENOMIC DNA]</scope>
    <source>
        <strain evidence="2">PPCK-2014</strain>
    </source>
</reference>
<proteinExistence type="predicted"/>
<gene>
    <name evidence="1" type="ORF">DP83_03530</name>
</gene>
<organism evidence="1 2">
    <name type="scientific">Vibrio metoecus</name>
    <dbReference type="NCBI Taxonomy" id="1481663"/>
    <lineage>
        <taxon>Bacteria</taxon>
        <taxon>Pseudomonadati</taxon>
        <taxon>Pseudomonadota</taxon>
        <taxon>Gammaproteobacteria</taxon>
        <taxon>Vibrionales</taxon>
        <taxon>Vibrionaceae</taxon>
        <taxon>Vibrio</taxon>
    </lineage>
</organism>
<evidence type="ECO:0000313" key="1">
    <source>
        <dbReference type="EMBL" id="KDO15131.1"/>
    </source>
</evidence>
<sequence>MGLLLHWLLITLFTIAKGVPLFTEDQKKSIIPLKNNSLRFFVMFKLKKPPVQIKNYSVDFFR</sequence>
<evidence type="ECO:0000313" key="2">
    <source>
        <dbReference type="Proteomes" id="UP000027331"/>
    </source>
</evidence>
<comment type="caution">
    <text evidence="1">The sequence shown here is derived from an EMBL/GenBank/DDBJ whole genome shotgun (WGS) entry which is preliminary data.</text>
</comment>
<keyword evidence="2" id="KW-1185">Reference proteome</keyword>
<accession>A0ABR4S111</accession>